<dbReference type="EMBL" id="BSDZ01000086">
    <property type="protein sequence ID" value="GLI69764.1"/>
    <property type="molecule type" value="Genomic_DNA"/>
</dbReference>
<evidence type="ECO:0000256" key="1">
    <source>
        <dbReference type="SAM" id="MobiDB-lite"/>
    </source>
</evidence>
<accession>A0ABQ5SJ18</accession>
<evidence type="ECO:0000313" key="3">
    <source>
        <dbReference type="Proteomes" id="UP001165090"/>
    </source>
</evidence>
<comment type="caution">
    <text evidence="2">The sequence shown here is derived from an EMBL/GenBank/DDBJ whole genome shotgun (WGS) entry which is preliminary data.</text>
</comment>
<organism evidence="2 3">
    <name type="scientific">Volvox africanus</name>
    <dbReference type="NCBI Taxonomy" id="51714"/>
    <lineage>
        <taxon>Eukaryota</taxon>
        <taxon>Viridiplantae</taxon>
        <taxon>Chlorophyta</taxon>
        <taxon>core chlorophytes</taxon>
        <taxon>Chlorophyceae</taxon>
        <taxon>CS clade</taxon>
        <taxon>Chlamydomonadales</taxon>
        <taxon>Volvocaceae</taxon>
        <taxon>Volvox</taxon>
    </lineage>
</organism>
<feature type="region of interest" description="Disordered" evidence="1">
    <location>
        <begin position="166"/>
        <end position="194"/>
    </location>
</feature>
<keyword evidence="3" id="KW-1185">Reference proteome</keyword>
<feature type="compositionally biased region" description="Low complexity" evidence="1">
    <location>
        <begin position="166"/>
        <end position="193"/>
    </location>
</feature>
<dbReference type="Proteomes" id="UP001165090">
    <property type="component" value="Unassembled WGS sequence"/>
</dbReference>
<name>A0ABQ5SJ18_9CHLO</name>
<sequence length="532" mass="56685">MDPLDVDSSAVLADLAREYERSCLVITQIEDRLKERFMACSANGTVEVEHLVPENALDPPAEASENDASVTGNVGFSVLAKRAAVRMLGSFSRKLQLPKRASLGCSEAAEATRRISVVDMSAAALPKRSLPRRAASFYSSGSAALQSTTGLNRRAPVNSLRQQLQQELEQQQHVQTASDATSSPAATSKTVSSNYGPVTTIMLRLNSEHIARHRQNGSEPPKSPHQTVLPDIHALPLRSVHSQPLQSLQLRGSTRQQLELQDSIVGDGLMDIRGDTFNQLPQPLGDDGTRWRSMSRRGSDYIFSPLGTAATSTGPQQQQQQLRQQLQQLHLQTPGSPAPSAAASGCSSPATGASSGLPTIPAAYGGGFYFSRPIRRSSSNNPLGLRSSSRTQMQPSWATDELEVFPACSVDDSGGRSATVPLIITERAFPEEEEREGEIAPRGATVDLDSLRFLSPVPDTGLAAAASIPMGASYSRPAGGALPRVRVNSPVGRTRSYTNIMMGTSPTGAGSQLRTVLSTQRKVGPATSQLGA</sequence>
<gene>
    <name evidence="2" type="ORF">VaNZ11_014445</name>
</gene>
<feature type="region of interest" description="Disordered" evidence="1">
    <location>
        <begin position="331"/>
        <end position="354"/>
    </location>
</feature>
<protein>
    <submittedName>
        <fullName evidence="2">Uncharacterized protein</fullName>
    </submittedName>
</protein>
<proteinExistence type="predicted"/>
<evidence type="ECO:0000313" key="2">
    <source>
        <dbReference type="EMBL" id="GLI69764.1"/>
    </source>
</evidence>
<reference evidence="2 3" key="1">
    <citation type="journal article" date="2023" name="IScience">
        <title>Expanded male sex-determining region conserved during the evolution of homothallism in the green alga Volvox.</title>
        <authorList>
            <person name="Yamamoto K."/>
            <person name="Matsuzaki R."/>
            <person name="Mahakham W."/>
            <person name="Heman W."/>
            <person name="Sekimoto H."/>
            <person name="Kawachi M."/>
            <person name="Minakuchi Y."/>
            <person name="Toyoda A."/>
            <person name="Nozaki H."/>
        </authorList>
    </citation>
    <scope>NUCLEOTIDE SEQUENCE [LARGE SCALE GENOMIC DNA]</scope>
    <source>
        <strain evidence="2 3">NIES-4468</strain>
    </source>
</reference>